<dbReference type="Ensembl" id="ENSCVAT00000016740.1">
    <property type="protein sequence ID" value="ENSCVAP00000010143.1"/>
    <property type="gene ID" value="ENSCVAG00000012229.1"/>
</dbReference>
<dbReference type="GO" id="GO:0005886">
    <property type="term" value="C:plasma membrane"/>
    <property type="evidence" value="ECO:0007669"/>
    <property type="project" value="UniProtKB-SubCell"/>
</dbReference>
<dbReference type="GeneTree" id="ENSGT00390000001195"/>
<dbReference type="PANTHER" id="PTHR16840:SF9">
    <property type="entry name" value="GAS1A PROTEIN"/>
    <property type="match status" value="1"/>
</dbReference>
<dbReference type="OMA" id="WQAIMNC"/>
<dbReference type="InterPro" id="IPR039596">
    <property type="entry name" value="GAS1"/>
</dbReference>
<name>A0A3Q2CWD7_CYPVA</name>
<keyword evidence="5" id="KW-0325">Glycoprotein</keyword>
<keyword evidence="2" id="KW-1003">Cell membrane</keyword>
<reference evidence="7" key="1">
    <citation type="submission" date="2025-08" db="UniProtKB">
        <authorList>
            <consortium name="Ensembl"/>
        </authorList>
    </citation>
    <scope>IDENTIFICATION</scope>
</reference>
<reference evidence="7" key="2">
    <citation type="submission" date="2025-09" db="UniProtKB">
        <authorList>
            <consortium name="Ensembl"/>
        </authorList>
    </citation>
    <scope>IDENTIFICATION</scope>
</reference>
<accession>A0A3Q2CWD7</accession>
<evidence type="ECO:0000256" key="1">
    <source>
        <dbReference type="ARBA" id="ARBA00004236"/>
    </source>
</evidence>
<dbReference type="GO" id="GO:0051726">
    <property type="term" value="P:regulation of cell cycle"/>
    <property type="evidence" value="ECO:0007669"/>
    <property type="project" value="InterPro"/>
</dbReference>
<dbReference type="STRING" id="28743.ENSCVAP00000010143"/>
<dbReference type="InterPro" id="IPR016017">
    <property type="entry name" value="GDNF/GAS1"/>
</dbReference>
<evidence type="ECO:0000259" key="6">
    <source>
        <dbReference type="SMART" id="SM00907"/>
    </source>
</evidence>
<keyword evidence="8" id="KW-1185">Reference proteome</keyword>
<organism evidence="7 8">
    <name type="scientific">Cyprinodon variegatus</name>
    <name type="common">Sheepshead minnow</name>
    <dbReference type="NCBI Taxonomy" id="28743"/>
    <lineage>
        <taxon>Eukaryota</taxon>
        <taxon>Metazoa</taxon>
        <taxon>Chordata</taxon>
        <taxon>Craniata</taxon>
        <taxon>Vertebrata</taxon>
        <taxon>Euteleostomi</taxon>
        <taxon>Actinopterygii</taxon>
        <taxon>Neopterygii</taxon>
        <taxon>Teleostei</taxon>
        <taxon>Neoteleostei</taxon>
        <taxon>Acanthomorphata</taxon>
        <taxon>Ovalentaria</taxon>
        <taxon>Atherinomorphae</taxon>
        <taxon>Cyprinodontiformes</taxon>
        <taxon>Cyprinodontidae</taxon>
        <taxon>Cyprinodon</taxon>
    </lineage>
</organism>
<evidence type="ECO:0000256" key="4">
    <source>
        <dbReference type="ARBA" id="ARBA00023136"/>
    </source>
</evidence>
<evidence type="ECO:0000256" key="5">
    <source>
        <dbReference type="ARBA" id="ARBA00023180"/>
    </source>
</evidence>
<evidence type="ECO:0000313" key="7">
    <source>
        <dbReference type="Ensembl" id="ENSCVAP00000010143.1"/>
    </source>
</evidence>
<dbReference type="AlphaFoldDB" id="A0A3Q2CWD7"/>
<keyword evidence="4" id="KW-0472">Membrane</keyword>
<proteinExistence type="predicted"/>
<dbReference type="Proteomes" id="UP000265020">
    <property type="component" value="Unassembled WGS sequence"/>
</dbReference>
<comment type="subcellular location">
    <subcellularLocation>
        <location evidence="1">Cell membrane</location>
    </subcellularLocation>
</comment>
<protein>
    <submittedName>
        <fullName evidence="7">Growth arrest-specific 1a</fullName>
    </submittedName>
</protein>
<dbReference type="SMART" id="SM00907">
    <property type="entry name" value="GDNF"/>
    <property type="match status" value="2"/>
</dbReference>
<keyword evidence="3" id="KW-0732">Signal</keyword>
<evidence type="ECO:0000313" key="8">
    <source>
        <dbReference type="Proteomes" id="UP000265020"/>
    </source>
</evidence>
<feature type="domain" description="GDNF/GAS1" evidence="6">
    <location>
        <begin position="127"/>
        <end position="204"/>
    </location>
</feature>
<feature type="domain" description="GDNF/GAS1" evidence="6">
    <location>
        <begin position="42"/>
        <end position="118"/>
    </location>
</feature>
<evidence type="ECO:0000256" key="2">
    <source>
        <dbReference type="ARBA" id="ARBA00022475"/>
    </source>
</evidence>
<evidence type="ECO:0000256" key="3">
    <source>
        <dbReference type="ARBA" id="ARBA00022729"/>
    </source>
</evidence>
<dbReference type="PANTHER" id="PTHR16840">
    <property type="entry name" value="GROWTH ARREST-SPECIFIC PROTEIN 1"/>
    <property type="match status" value="1"/>
</dbReference>
<dbReference type="Pfam" id="PF02351">
    <property type="entry name" value="GDNF"/>
    <property type="match status" value="1"/>
</dbReference>
<sequence length="259" mass="28411">IFFLRMVCAEILPKTVWPLGCLLLVFGYFSVASPHHGRRLICWQAILNCKNEPECSYAYDHYVLACRPVLSGGKKRCPSHCISSLVQLNMTKSGPALEDCSCGEDMRCARTKHAIEPCLPRTTSTGCTEARLQCARDAQCGSAMQDYLHYCGKLFNGATCTNACRRVIANMRKIPKGQKLETCMCDGAERAICEFIKRSMQVLCFDNPDQDDGSGTDDEDGWEEYTEVTPKPVTAASISVAGCGGLTLLASTMALSSLY</sequence>